<dbReference type="Proteomes" id="UP000053257">
    <property type="component" value="Unassembled WGS sequence"/>
</dbReference>
<evidence type="ECO:0000313" key="3">
    <source>
        <dbReference type="Proteomes" id="UP000053257"/>
    </source>
</evidence>
<name>A0A0C3SBS8_PHLG1</name>
<feature type="region of interest" description="Disordered" evidence="1">
    <location>
        <begin position="223"/>
        <end position="527"/>
    </location>
</feature>
<feature type="compositionally biased region" description="Low complexity" evidence="1">
    <location>
        <begin position="293"/>
        <end position="304"/>
    </location>
</feature>
<feature type="compositionally biased region" description="Low complexity" evidence="1">
    <location>
        <begin position="406"/>
        <end position="445"/>
    </location>
</feature>
<reference evidence="2 3" key="1">
    <citation type="journal article" date="2014" name="PLoS Genet.">
        <title>Analysis of the Phlebiopsis gigantea genome, transcriptome and secretome provides insight into its pioneer colonization strategies of wood.</title>
        <authorList>
            <person name="Hori C."/>
            <person name="Ishida T."/>
            <person name="Igarashi K."/>
            <person name="Samejima M."/>
            <person name="Suzuki H."/>
            <person name="Master E."/>
            <person name="Ferreira P."/>
            <person name="Ruiz-Duenas F.J."/>
            <person name="Held B."/>
            <person name="Canessa P."/>
            <person name="Larrondo L.F."/>
            <person name="Schmoll M."/>
            <person name="Druzhinina I.S."/>
            <person name="Kubicek C.P."/>
            <person name="Gaskell J.A."/>
            <person name="Kersten P."/>
            <person name="St John F."/>
            <person name="Glasner J."/>
            <person name="Sabat G."/>
            <person name="Splinter BonDurant S."/>
            <person name="Syed K."/>
            <person name="Yadav J."/>
            <person name="Mgbeahuruike A.C."/>
            <person name="Kovalchuk A."/>
            <person name="Asiegbu F.O."/>
            <person name="Lackner G."/>
            <person name="Hoffmeister D."/>
            <person name="Rencoret J."/>
            <person name="Gutierrez A."/>
            <person name="Sun H."/>
            <person name="Lindquist E."/>
            <person name="Barry K."/>
            <person name="Riley R."/>
            <person name="Grigoriev I.V."/>
            <person name="Henrissat B."/>
            <person name="Kues U."/>
            <person name="Berka R.M."/>
            <person name="Martinez A.T."/>
            <person name="Covert S.F."/>
            <person name="Blanchette R.A."/>
            <person name="Cullen D."/>
        </authorList>
    </citation>
    <scope>NUCLEOTIDE SEQUENCE [LARGE SCALE GENOMIC DNA]</scope>
    <source>
        <strain evidence="2 3">11061_1 CR5-6</strain>
    </source>
</reference>
<evidence type="ECO:0000313" key="2">
    <source>
        <dbReference type="EMBL" id="KIP08240.1"/>
    </source>
</evidence>
<sequence length="611" mass="63985">MVRCRSKHLLFLRHWTKSRSRPDSPIPDGSPYSGTPDARYPPASQHPHSGSRPRAPVSWSEQAPILPPTNTSSSFQMSAAFIMPSATSPPSQAAQPAKSGLFKRLATKLRTPHPPSTPSTSASPAPAASVSKAKRKPTIHLPKAKAPTHANAFLSAEHREAALRARGLVPRRYRAPNGDTLPMSAQEAELDKRFSMLVEEPGSSESSDGESEARRIREAWLQRNAANDVAARSASELSSVDEDDELVISGPVSPRRPQVVEAHAELPMSPSRAELHGGTSGSGHSDPDDEDPASIPLPASPLSSRRGTTSAVVPVTNGVSVSELGEVVQEAGTPATPAKSADATKTHPTSAPASLIRAKYADSPLPPLPPTPSSSSGDARPPRTLTLPTLTVSPCTPRASIEQNMPALSPTRTTSSTATSDAPHTPQPADDLPRPSASSSDSGSAKLNTAVARPGKVSSAITAVIVESPAEDDDADHVPELPPPRLPAARGSQDSARRMGLFKRGASTHSTPGLAKAPRPSASLGNLRRSVTSSLAGRLRPRSALVVDDLAAHGARGQHDTDPAGAPAAAEPDDAQPREHLAAREGHRGRGEPAAERACVSRFLSRRGIHC</sequence>
<protein>
    <submittedName>
        <fullName evidence="2">Uncharacterized protein</fullName>
    </submittedName>
</protein>
<dbReference type="OrthoDB" id="3168445at2759"/>
<feature type="region of interest" description="Disordered" evidence="1">
    <location>
        <begin position="14"/>
        <end position="73"/>
    </location>
</feature>
<dbReference type="HOGENOM" id="CLU_446962_0_0_1"/>
<organism evidence="2 3">
    <name type="scientific">Phlebiopsis gigantea (strain 11061_1 CR5-6)</name>
    <name type="common">White-rot fungus</name>
    <name type="synonym">Peniophora gigantea</name>
    <dbReference type="NCBI Taxonomy" id="745531"/>
    <lineage>
        <taxon>Eukaryota</taxon>
        <taxon>Fungi</taxon>
        <taxon>Dikarya</taxon>
        <taxon>Basidiomycota</taxon>
        <taxon>Agaricomycotina</taxon>
        <taxon>Agaricomycetes</taxon>
        <taxon>Polyporales</taxon>
        <taxon>Phanerochaetaceae</taxon>
        <taxon>Phlebiopsis</taxon>
    </lineage>
</organism>
<feature type="compositionally biased region" description="Low complexity" evidence="1">
    <location>
        <begin position="118"/>
        <end position="131"/>
    </location>
</feature>
<feature type="region of interest" description="Disordered" evidence="1">
    <location>
        <begin position="550"/>
        <end position="597"/>
    </location>
</feature>
<feature type="compositionally biased region" description="Basic and acidic residues" evidence="1">
    <location>
        <begin position="575"/>
        <end position="595"/>
    </location>
</feature>
<proteinExistence type="predicted"/>
<evidence type="ECO:0000256" key="1">
    <source>
        <dbReference type="SAM" id="MobiDB-lite"/>
    </source>
</evidence>
<dbReference type="EMBL" id="KN840483">
    <property type="protein sequence ID" value="KIP08240.1"/>
    <property type="molecule type" value="Genomic_DNA"/>
</dbReference>
<accession>A0A0C3SBS8</accession>
<keyword evidence="3" id="KW-1185">Reference proteome</keyword>
<feature type="compositionally biased region" description="Low complexity" evidence="1">
    <location>
        <begin position="382"/>
        <end position="397"/>
    </location>
</feature>
<feature type="region of interest" description="Disordered" evidence="1">
    <location>
        <begin position="109"/>
        <end position="157"/>
    </location>
</feature>
<dbReference type="AlphaFoldDB" id="A0A0C3SBS8"/>
<gene>
    <name evidence="2" type="ORF">PHLGIDRAFT_387847</name>
</gene>